<dbReference type="RefSeq" id="WP_344869769.1">
    <property type="nucleotide sequence ID" value="NZ_BAABBP010000025.1"/>
</dbReference>
<dbReference type="PROSITE" id="PS00397">
    <property type="entry name" value="RECOMBINASES_1"/>
    <property type="match status" value="1"/>
</dbReference>
<dbReference type="SUPFAM" id="SSF53041">
    <property type="entry name" value="Resolvase-like"/>
    <property type="match status" value="1"/>
</dbReference>
<organism evidence="7 8">
    <name type="scientific">Comamonas faecalis</name>
    <dbReference type="NCBI Taxonomy" id="1387849"/>
    <lineage>
        <taxon>Bacteria</taxon>
        <taxon>Pseudomonadati</taxon>
        <taxon>Pseudomonadota</taxon>
        <taxon>Betaproteobacteria</taxon>
        <taxon>Burkholderiales</taxon>
        <taxon>Comamonadaceae</taxon>
        <taxon>Comamonas</taxon>
    </lineage>
</organism>
<dbReference type="InterPro" id="IPR009057">
    <property type="entry name" value="Homeodomain-like_sf"/>
</dbReference>
<dbReference type="CDD" id="cd00569">
    <property type="entry name" value="HTH_Hin_like"/>
    <property type="match status" value="1"/>
</dbReference>
<keyword evidence="2" id="KW-0229">DNA integration</keyword>
<dbReference type="PANTHER" id="PTHR30461:SF26">
    <property type="entry name" value="RESOLVASE HOMOLOG YNEB"/>
    <property type="match status" value="1"/>
</dbReference>
<keyword evidence="4" id="KW-0233">DNA recombination</keyword>
<dbReference type="InterPro" id="IPR050639">
    <property type="entry name" value="SSR_resolvase"/>
</dbReference>
<evidence type="ECO:0000313" key="8">
    <source>
        <dbReference type="Proteomes" id="UP001501627"/>
    </source>
</evidence>
<dbReference type="Pfam" id="PF02796">
    <property type="entry name" value="HTH_7"/>
    <property type="match status" value="1"/>
</dbReference>
<keyword evidence="3" id="KW-0238">DNA-binding</keyword>
<feature type="active site" description="O-(5'-phospho-DNA)-serine intermediate" evidence="5">
    <location>
        <position position="31"/>
    </location>
</feature>
<evidence type="ECO:0000259" key="6">
    <source>
        <dbReference type="PROSITE" id="PS51736"/>
    </source>
</evidence>
<dbReference type="Proteomes" id="UP001501627">
    <property type="component" value="Unassembled WGS sequence"/>
</dbReference>
<evidence type="ECO:0000256" key="2">
    <source>
        <dbReference type="ARBA" id="ARBA00022908"/>
    </source>
</evidence>
<feature type="domain" description="Resolvase/invertase-type recombinase catalytic" evidence="6">
    <location>
        <begin position="23"/>
        <end position="156"/>
    </location>
</feature>
<accession>A0ABP7RPQ6</accession>
<dbReference type="InterPro" id="IPR006118">
    <property type="entry name" value="Recombinase_CS"/>
</dbReference>
<dbReference type="EMBL" id="BAABBP010000025">
    <property type="protein sequence ID" value="GAA4000589.1"/>
    <property type="molecule type" value="Genomic_DNA"/>
</dbReference>
<gene>
    <name evidence="7" type="ORF">GCM10022279_25500</name>
</gene>
<protein>
    <submittedName>
        <fullName evidence="7">Recombinase family protein</fullName>
    </submittedName>
</protein>
<dbReference type="Pfam" id="PF00239">
    <property type="entry name" value="Resolvase"/>
    <property type="match status" value="1"/>
</dbReference>
<proteinExistence type="inferred from homology"/>
<dbReference type="PROSITE" id="PS51736">
    <property type="entry name" value="RECOMBINASES_3"/>
    <property type="match status" value="1"/>
</dbReference>
<evidence type="ECO:0000256" key="3">
    <source>
        <dbReference type="ARBA" id="ARBA00023125"/>
    </source>
</evidence>
<dbReference type="PANTHER" id="PTHR30461">
    <property type="entry name" value="DNA-INVERTASE FROM LAMBDOID PROPHAGE"/>
    <property type="match status" value="1"/>
</dbReference>
<dbReference type="Gene3D" id="1.10.10.60">
    <property type="entry name" value="Homeodomain-like"/>
    <property type="match status" value="1"/>
</dbReference>
<dbReference type="InterPro" id="IPR006120">
    <property type="entry name" value="Resolvase_HTH_dom"/>
</dbReference>
<dbReference type="Gene3D" id="3.40.50.1390">
    <property type="entry name" value="Resolvase, N-terminal catalytic domain"/>
    <property type="match status" value="1"/>
</dbReference>
<comment type="caution">
    <text evidence="7">The sequence shown here is derived from an EMBL/GenBank/DDBJ whole genome shotgun (WGS) entry which is preliminary data.</text>
</comment>
<name>A0ABP7RPQ6_9BURK</name>
<dbReference type="SMART" id="SM00857">
    <property type="entry name" value="Resolvase"/>
    <property type="match status" value="1"/>
</dbReference>
<reference evidence="8" key="1">
    <citation type="journal article" date="2019" name="Int. J. Syst. Evol. Microbiol.">
        <title>The Global Catalogue of Microorganisms (GCM) 10K type strain sequencing project: providing services to taxonomists for standard genome sequencing and annotation.</title>
        <authorList>
            <consortium name="The Broad Institute Genomics Platform"/>
            <consortium name="The Broad Institute Genome Sequencing Center for Infectious Disease"/>
            <person name="Wu L."/>
            <person name="Ma J."/>
        </authorList>
    </citation>
    <scope>NUCLEOTIDE SEQUENCE [LARGE SCALE GENOMIC DNA]</scope>
    <source>
        <strain evidence="8">JCM 17561</strain>
    </source>
</reference>
<comment type="similarity">
    <text evidence="1">Belongs to the site-specific recombinase resolvase family.</text>
</comment>
<sequence length="207" mass="21931">MPHTTSCASTTPSTTASCASTGQRVGYIRVSSVGQNDARQLEGVALDKVFTDRASGKDTQRPQLQAMLSHVRAGDCVYVHSMDRLARSLGDLEGIVKGLTKRGVAVTFTKQGMTFTGEDSPMNTLLLQLLGAVGQFERELIRERQQEGIAIAKAKGVYKGRKPSLDAEGVARARAMVAEGIPKARVAAALGVSRSTLYAVLAAPARA</sequence>
<keyword evidence="8" id="KW-1185">Reference proteome</keyword>
<evidence type="ECO:0000256" key="5">
    <source>
        <dbReference type="PROSITE-ProRule" id="PRU10137"/>
    </source>
</evidence>
<dbReference type="CDD" id="cd03768">
    <property type="entry name" value="SR_ResInv"/>
    <property type="match status" value="1"/>
</dbReference>
<dbReference type="SUPFAM" id="SSF46689">
    <property type="entry name" value="Homeodomain-like"/>
    <property type="match status" value="1"/>
</dbReference>
<dbReference type="InterPro" id="IPR036162">
    <property type="entry name" value="Resolvase-like_N_sf"/>
</dbReference>
<evidence type="ECO:0000256" key="1">
    <source>
        <dbReference type="ARBA" id="ARBA00009913"/>
    </source>
</evidence>
<evidence type="ECO:0000256" key="4">
    <source>
        <dbReference type="ARBA" id="ARBA00023172"/>
    </source>
</evidence>
<evidence type="ECO:0000313" key="7">
    <source>
        <dbReference type="EMBL" id="GAA4000589.1"/>
    </source>
</evidence>
<dbReference type="InterPro" id="IPR006119">
    <property type="entry name" value="Resolv_N"/>
</dbReference>